<sequence>MLKKIILIITILTLVFATSISCVEATKVYKITVKFKEDMYTSKIVYNSEINTYYRGNEISVFNGEIMSGNHIIIKKAKIKKMNRKTKKVYYNTLEAKITPSGGFTDYTTVDLKIKSKYKAINAVVYYAKLPKHLGKDKVDVFVGVYDYLYKNSSSTKYTPYKVVWSPKVSLWKIHLEDKKGNTNYKPIYYNGKKFF</sequence>
<dbReference type="PATRIC" id="fig|55758.3.peg.2185"/>
<name>A0A165YUM0_9EURY</name>
<dbReference type="EMBL" id="LWMT01000295">
    <property type="protein sequence ID" value="KZX09889.1"/>
    <property type="molecule type" value="Genomic_DNA"/>
</dbReference>
<evidence type="ECO:0000313" key="2">
    <source>
        <dbReference type="Proteomes" id="UP000077066"/>
    </source>
</evidence>
<dbReference type="Proteomes" id="UP000077066">
    <property type="component" value="Unassembled WGS sequence"/>
</dbReference>
<accession>A0A165YUM0</accession>
<dbReference type="AlphaFoldDB" id="A0A165YUM0"/>
<reference evidence="1 2" key="1">
    <citation type="submission" date="2016-04" db="EMBL/GenBank/DDBJ databases">
        <title>Genome sequence of Methanobrevibacter filiformis DSM 11501.</title>
        <authorList>
            <person name="Poehlein A."/>
            <person name="Seedorf H."/>
            <person name="Daniel R."/>
        </authorList>
    </citation>
    <scope>NUCLEOTIDE SEQUENCE [LARGE SCALE GENOMIC DNA]</scope>
    <source>
        <strain evidence="1 2">DSM 11501</strain>
    </source>
</reference>
<protein>
    <submittedName>
        <fullName evidence="1">Uncharacterized protein</fullName>
    </submittedName>
</protein>
<proteinExistence type="predicted"/>
<keyword evidence="2" id="KW-1185">Reference proteome</keyword>
<organism evidence="1 2">
    <name type="scientific">Methanobrevibacter filiformis</name>
    <dbReference type="NCBI Taxonomy" id="55758"/>
    <lineage>
        <taxon>Archaea</taxon>
        <taxon>Methanobacteriati</taxon>
        <taxon>Methanobacteriota</taxon>
        <taxon>Methanomada group</taxon>
        <taxon>Methanobacteria</taxon>
        <taxon>Methanobacteriales</taxon>
        <taxon>Methanobacteriaceae</taxon>
        <taxon>Methanobrevibacter</taxon>
    </lineage>
</organism>
<dbReference type="RefSeq" id="WP_066974094.1">
    <property type="nucleotide sequence ID" value="NZ_LWMT01000295.1"/>
</dbReference>
<gene>
    <name evidence="1" type="ORF">MBFIL_19640</name>
</gene>
<dbReference type="PROSITE" id="PS51257">
    <property type="entry name" value="PROKAR_LIPOPROTEIN"/>
    <property type="match status" value="1"/>
</dbReference>
<evidence type="ECO:0000313" key="1">
    <source>
        <dbReference type="EMBL" id="KZX09889.1"/>
    </source>
</evidence>
<comment type="caution">
    <text evidence="1">The sequence shown here is derived from an EMBL/GenBank/DDBJ whole genome shotgun (WGS) entry which is preliminary data.</text>
</comment>